<dbReference type="Proteomes" id="UP001501844">
    <property type="component" value="Unassembled WGS sequence"/>
</dbReference>
<dbReference type="InterPro" id="IPR012338">
    <property type="entry name" value="Beta-lactam/transpept-like"/>
</dbReference>
<organism evidence="3 4">
    <name type="scientific">Nibribacter koreensis</name>
    <dbReference type="NCBI Taxonomy" id="1084519"/>
    <lineage>
        <taxon>Bacteria</taxon>
        <taxon>Pseudomonadati</taxon>
        <taxon>Bacteroidota</taxon>
        <taxon>Cytophagia</taxon>
        <taxon>Cytophagales</taxon>
        <taxon>Hymenobacteraceae</taxon>
        <taxon>Nibribacter</taxon>
    </lineage>
</organism>
<proteinExistence type="predicted"/>
<dbReference type="InterPro" id="IPR001466">
    <property type="entry name" value="Beta-lactam-related"/>
</dbReference>
<comment type="caution">
    <text evidence="3">The sequence shown here is derived from an EMBL/GenBank/DDBJ whole genome shotgun (WGS) entry which is preliminary data.</text>
</comment>
<gene>
    <name evidence="3" type="ORF">GCM10023183_25800</name>
</gene>
<dbReference type="RefSeq" id="WP_345166789.1">
    <property type="nucleotide sequence ID" value="NZ_BAABGX010000002.1"/>
</dbReference>
<name>A0ABP8FQI0_9BACT</name>
<dbReference type="GO" id="GO:0016787">
    <property type="term" value="F:hydrolase activity"/>
    <property type="evidence" value="ECO:0007669"/>
    <property type="project" value="UniProtKB-KW"/>
</dbReference>
<protein>
    <submittedName>
        <fullName evidence="3">Serine hydrolase domain-containing protein</fullName>
    </submittedName>
</protein>
<evidence type="ECO:0000256" key="1">
    <source>
        <dbReference type="SAM" id="SignalP"/>
    </source>
</evidence>
<dbReference type="Pfam" id="PF00144">
    <property type="entry name" value="Beta-lactamase"/>
    <property type="match status" value="1"/>
</dbReference>
<evidence type="ECO:0000259" key="2">
    <source>
        <dbReference type="Pfam" id="PF00144"/>
    </source>
</evidence>
<keyword evidence="1" id="KW-0732">Signal</keyword>
<dbReference type="InterPro" id="IPR050491">
    <property type="entry name" value="AmpC-like"/>
</dbReference>
<dbReference type="EMBL" id="BAABGX010000002">
    <property type="protein sequence ID" value="GAA4308906.1"/>
    <property type="molecule type" value="Genomic_DNA"/>
</dbReference>
<feature type="signal peptide" evidence="1">
    <location>
        <begin position="1"/>
        <end position="23"/>
    </location>
</feature>
<feature type="chain" id="PRO_5046414964" evidence="1">
    <location>
        <begin position="24"/>
        <end position="451"/>
    </location>
</feature>
<dbReference type="Gene3D" id="3.40.710.10">
    <property type="entry name" value="DD-peptidase/beta-lactamase superfamily"/>
    <property type="match status" value="1"/>
</dbReference>
<keyword evidence="3" id="KW-0378">Hydrolase</keyword>
<feature type="domain" description="Beta-lactamase-related" evidence="2">
    <location>
        <begin position="49"/>
        <end position="337"/>
    </location>
</feature>
<evidence type="ECO:0000313" key="4">
    <source>
        <dbReference type="Proteomes" id="UP001501844"/>
    </source>
</evidence>
<dbReference type="PANTHER" id="PTHR46825">
    <property type="entry name" value="D-ALANYL-D-ALANINE-CARBOXYPEPTIDASE/ENDOPEPTIDASE AMPH"/>
    <property type="match status" value="1"/>
</dbReference>
<dbReference type="SUPFAM" id="SSF56601">
    <property type="entry name" value="beta-lactamase/transpeptidase-like"/>
    <property type="match status" value="1"/>
</dbReference>
<keyword evidence="4" id="KW-1185">Reference proteome</keyword>
<dbReference type="PANTHER" id="PTHR46825:SF7">
    <property type="entry name" value="D-ALANYL-D-ALANINE CARBOXYPEPTIDASE"/>
    <property type="match status" value="1"/>
</dbReference>
<accession>A0ABP8FQI0</accession>
<sequence length="451" mass="50039">MNLRKLAAVSLVVSLPFMGVAQAQQKGFNKAKMDSLLSVMESKDKIMGTVAVYQDGKPVYNRAIGYATIADQGKDKATTATRYRVGSISKTFTATLILQLVDEKKLSLNTPLSTYFPQFENASTITIEHLLNHRSGLTSFTSVPTYGLYMTQPKTQEEMLSIMASLKPKAEPGTNYDYSNTNYVLLGYVVERVTKKPYAEVLQKKIVDKLKLKDTYYGGKIDKNKKEASSYAFVNSQWTASPETDMSIPHGAGAVVSTTKDLAIFIQGLLNGKLISQTSLEKMKTMKDAYGLGLQKYSFNNHVGYGHGGIIDGFQSMIKYFPEQKLTMATTFNGLGMSANNAHIGIQSIMFNLPYQIPTYETPKNLSLDLSKYEGTFVSQQFPLKVTMFKEGDKLMSQAQGQSAFNLEPRSAQTFVFDPANIEIEFKANEAGVYDQFTLKQGAGKYIFTKE</sequence>
<evidence type="ECO:0000313" key="3">
    <source>
        <dbReference type="EMBL" id="GAA4308906.1"/>
    </source>
</evidence>
<reference evidence="4" key="1">
    <citation type="journal article" date="2019" name="Int. J. Syst. Evol. Microbiol.">
        <title>The Global Catalogue of Microorganisms (GCM) 10K type strain sequencing project: providing services to taxonomists for standard genome sequencing and annotation.</title>
        <authorList>
            <consortium name="The Broad Institute Genomics Platform"/>
            <consortium name="The Broad Institute Genome Sequencing Center for Infectious Disease"/>
            <person name="Wu L."/>
            <person name="Ma J."/>
        </authorList>
    </citation>
    <scope>NUCLEOTIDE SEQUENCE [LARGE SCALE GENOMIC DNA]</scope>
    <source>
        <strain evidence="4">JCM 17917</strain>
    </source>
</reference>